<feature type="transmembrane region" description="Helical" evidence="1">
    <location>
        <begin position="20"/>
        <end position="39"/>
    </location>
</feature>
<dbReference type="STRING" id="1798382.A3D77_03655"/>
<evidence type="ECO:0000313" key="3">
    <source>
        <dbReference type="Proteomes" id="UP000176923"/>
    </source>
</evidence>
<keyword evidence="1" id="KW-0472">Membrane</keyword>
<feature type="transmembrane region" description="Helical" evidence="1">
    <location>
        <begin position="51"/>
        <end position="70"/>
    </location>
</feature>
<dbReference type="EMBL" id="MFJL01000004">
    <property type="protein sequence ID" value="OGG16995.1"/>
    <property type="molecule type" value="Genomic_DNA"/>
</dbReference>
<keyword evidence="1" id="KW-1133">Transmembrane helix</keyword>
<keyword evidence="1" id="KW-0812">Transmembrane</keyword>
<name>A0A1F5ZXC2_9BACT</name>
<reference evidence="2 3" key="1">
    <citation type="journal article" date="2016" name="Nat. Commun.">
        <title>Thousands of microbial genomes shed light on interconnected biogeochemical processes in an aquifer system.</title>
        <authorList>
            <person name="Anantharaman K."/>
            <person name="Brown C.T."/>
            <person name="Hug L.A."/>
            <person name="Sharon I."/>
            <person name="Castelle C.J."/>
            <person name="Probst A.J."/>
            <person name="Thomas B.C."/>
            <person name="Singh A."/>
            <person name="Wilkins M.J."/>
            <person name="Karaoz U."/>
            <person name="Brodie E.L."/>
            <person name="Williams K.H."/>
            <person name="Hubbard S.S."/>
            <person name="Banfield J.F."/>
        </authorList>
    </citation>
    <scope>NUCLEOTIDE SEQUENCE [LARGE SCALE GENOMIC DNA]</scope>
</reference>
<comment type="caution">
    <text evidence="2">The sequence shown here is derived from an EMBL/GenBank/DDBJ whole genome shotgun (WGS) entry which is preliminary data.</text>
</comment>
<dbReference type="AlphaFoldDB" id="A0A1F5ZXC2"/>
<accession>A0A1F5ZXC2</accession>
<evidence type="ECO:0000256" key="1">
    <source>
        <dbReference type="SAM" id="Phobius"/>
    </source>
</evidence>
<protein>
    <recommendedName>
        <fullName evidence="4">Transmembrane protein</fullName>
    </recommendedName>
</protein>
<gene>
    <name evidence="2" type="ORF">A3D77_03655</name>
</gene>
<organism evidence="2 3">
    <name type="scientific">Candidatus Gottesmanbacteria bacterium RIFCSPHIGHO2_02_FULL_39_11</name>
    <dbReference type="NCBI Taxonomy" id="1798382"/>
    <lineage>
        <taxon>Bacteria</taxon>
        <taxon>Candidatus Gottesmaniibacteriota</taxon>
    </lineage>
</organism>
<evidence type="ECO:0000313" key="2">
    <source>
        <dbReference type="EMBL" id="OGG16995.1"/>
    </source>
</evidence>
<dbReference type="Proteomes" id="UP000176923">
    <property type="component" value="Unassembled WGS sequence"/>
</dbReference>
<proteinExistence type="predicted"/>
<evidence type="ECO:0008006" key="4">
    <source>
        <dbReference type="Google" id="ProtNLM"/>
    </source>
</evidence>
<sequence length="245" mass="28326">MGNTPLGFRVLDPLTIYSRVAPMLFIPILFIIGLILFLIFRKNEAISRRIILIDFLFILFILISSGLIIIRDNHLVLKTKQFFNVEIPYSVHQLADDHFIQITGEAYFRKNFIFDRYASQHYDNGSYLISYQFLPLKNILGNYSLTVRVVNNRDIDASYFPDCASGSNQCQFNLTKEDINTIIKQYNVTKEFTLEPPYLKTTLCDEGKYKGVLSVNYTTKEVNVSDDQIHSDGPILFSPCIQIFY</sequence>